<dbReference type="HAMAP" id="MF_00360">
    <property type="entry name" value="Ribosomal_bS6"/>
    <property type="match status" value="1"/>
</dbReference>
<dbReference type="InterPro" id="IPR020814">
    <property type="entry name" value="Ribosomal_S6_plastid/chlpt"/>
</dbReference>
<dbReference type="FunFam" id="3.30.70.60:FF:000002">
    <property type="entry name" value="30S ribosomal protein S6"/>
    <property type="match status" value="1"/>
</dbReference>
<dbReference type="Gene3D" id="3.30.70.60">
    <property type="match status" value="1"/>
</dbReference>
<dbReference type="InterPro" id="IPR035980">
    <property type="entry name" value="Ribosomal_bS6_sf"/>
</dbReference>
<dbReference type="SUPFAM" id="SSF54995">
    <property type="entry name" value="Ribosomal protein S6"/>
    <property type="match status" value="1"/>
</dbReference>
<evidence type="ECO:0000256" key="7">
    <source>
        <dbReference type="ARBA" id="ARBA00035294"/>
    </source>
</evidence>
<sequence length="97" mass="11600">MRIRKYETMYVLRPDLEEEAIKQTVQKFSNLIAEQGGQVEKVDEWGKRKLAYPINHFREGYYVLMNFTAGPSVPQELERVYKITDEVIRYLIVREDE</sequence>
<evidence type="ECO:0000256" key="8">
    <source>
        <dbReference type="HAMAP-Rule" id="MF_00360"/>
    </source>
</evidence>
<dbReference type="PANTHER" id="PTHR21011">
    <property type="entry name" value="MITOCHONDRIAL 28S RIBOSOMAL PROTEIN S6"/>
    <property type="match status" value="1"/>
</dbReference>
<dbReference type="GO" id="GO:0005840">
    <property type="term" value="C:ribosome"/>
    <property type="evidence" value="ECO:0007669"/>
    <property type="project" value="UniProtKB-KW"/>
</dbReference>
<dbReference type="NCBIfam" id="TIGR00166">
    <property type="entry name" value="S6"/>
    <property type="match status" value="1"/>
</dbReference>
<evidence type="ECO:0000256" key="5">
    <source>
        <dbReference type="ARBA" id="ARBA00023274"/>
    </source>
</evidence>
<dbReference type="GO" id="GO:0070181">
    <property type="term" value="F:small ribosomal subunit rRNA binding"/>
    <property type="evidence" value="ECO:0007669"/>
    <property type="project" value="TreeGrafter"/>
</dbReference>
<evidence type="ECO:0000256" key="4">
    <source>
        <dbReference type="ARBA" id="ARBA00022980"/>
    </source>
</evidence>
<dbReference type="Pfam" id="PF01250">
    <property type="entry name" value="Ribosomal_S6"/>
    <property type="match status" value="1"/>
</dbReference>
<evidence type="ECO:0000313" key="10">
    <source>
        <dbReference type="Proteomes" id="UP000198577"/>
    </source>
</evidence>
<name>A0A1I5UTX2_9FIRM</name>
<dbReference type="Proteomes" id="UP000198577">
    <property type="component" value="Unassembled WGS sequence"/>
</dbReference>
<protein>
    <recommendedName>
        <fullName evidence="7 8">Small ribosomal subunit protein bS6</fullName>
    </recommendedName>
</protein>
<keyword evidence="2 8" id="KW-0699">rRNA-binding</keyword>
<comment type="function">
    <text evidence="6 8">Binds together with bS18 to 16S ribosomal RNA.</text>
</comment>
<dbReference type="GO" id="GO:0006412">
    <property type="term" value="P:translation"/>
    <property type="evidence" value="ECO:0007669"/>
    <property type="project" value="UniProtKB-UniRule"/>
</dbReference>
<dbReference type="CDD" id="cd00473">
    <property type="entry name" value="bS6"/>
    <property type="match status" value="1"/>
</dbReference>
<evidence type="ECO:0000256" key="3">
    <source>
        <dbReference type="ARBA" id="ARBA00022884"/>
    </source>
</evidence>
<evidence type="ECO:0000256" key="2">
    <source>
        <dbReference type="ARBA" id="ARBA00022730"/>
    </source>
</evidence>
<gene>
    <name evidence="8" type="primary">rpsF</name>
    <name evidence="9" type="ORF">SAMN05444406_10864</name>
</gene>
<dbReference type="GO" id="GO:0003735">
    <property type="term" value="F:structural constituent of ribosome"/>
    <property type="evidence" value="ECO:0007669"/>
    <property type="project" value="InterPro"/>
</dbReference>
<dbReference type="PANTHER" id="PTHR21011:SF1">
    <property type="entry name" value="SMALL RIBOSOMAL SUBUNIT PROTEIN BS6M"/>
    <property type="match status" value="1"/>
</dbReference>
<comment type="similarity">
    <text evidence="1 8">Belongs to the bacterial ribosomal protein bS6 family.</text>
</comment>
<dbReference type="GO" id="GO:1990904">
    <property type="term" value="C:ribonucleoprotein complex"/>
    <property type="evidence" value="ECO:0007669"/>
    <property type="project" value="UniProtKB-KW"/>
</dbReference>
<evidence type="ECO:0000256" key="6">
    <source>
        <dbReference type="ARBA" id="ARBA00035104"/>
    </source>
</evidence>
<proteinExistence type="inferred from homology"/>
<dbReference type="STRING" id="937334.SAMN05444406_10864"/>
<keyword evidence="4 8" id="KW-0689">Ribosomal protein</keyword>
<dbReference type="AlphaFoldDB" id="A0A1I5UTX2"/>
<keyword evidence="3 8" id="KW-0694">RNA-binding</keyword>
<evidence type="ECO:0000313" key="9">
    <source>
        <dbReference type="EMBL" id="SFP98711.1"/>
    </source>
</evidence>
<keyword evidence="10" id="KW-1185">Reference proteome</keyword>
<evidence type="ECO:0000256" key="1">
    <source>
        <dbReference type="ARBA" id="ARBA00009512"/>
    </source>
</evidence>
<dbReference type="InterPro" id="IPR000529">
    <property type="entry name" value="Ribosomal_bS6"/>
</dbReference>
<keyword evidence="5 8" id="KW-0687">Ribonucleoprotein</keyword>
<dbReference type="EMBL" id="FOXR01000008">
    <property type="protein sequence ID" value="SFP98711.1"/>
    <property type="molecule type" value="Genomic_DNA"/>
</dbReference>
<organism evidence="9 10">
    <name type="scientific">Caldicoprobacter faecalis</name>
    <dbReference type="NCBI Taxonomy" id="937334"/>
    <lineage>
        <taxon>Bacteria</taxon>
        <taxon>Bacillati</taxon>
        <taxon>Bacillota</taxon>
        <taxon>Clostridia</taxon>
        <taxon>Caldicoprobacterales</taxon>
        <taxon>Caldicoprobacteraceae</taxon>
        <taxon>Caldicoprobacter</taxon>
    </lineage>
</organism>
<dbReference type="InterPro" id="IPR014717">
    <property type="entry name" value="Transl_elong_EF1B/ribsomal_bS6"/>
</dbReference>
<reference evidence="9 10" key="1">
    <citation type="submission" date="2016-10" db="EMBL/GenBank/DDBJ databases">
        <authorList>
            <person name="de Groot N.N."/>
        </authorList>
    </citation>
    <scope>NUCLEOTIDE SEQUENCE [LARGE SCALE GENOMIC DNA]</scope>
    <source>
        <strain evidence="9 10">DSM 20678</strain>
    </source>
</reference>
<dbReference type="GO" id="GO:0005737">
    <property type="term" value="C:cytoplasm"/>
    <property type="evidence" value="ECO:0007669"/>
    <property type="project" value="UniProtKB-ARBA"/>
</dbReference>
<accession>A0A1I5UTX2</accession>